<reference evidence="2" key="1">
    <citation type="submission" date="2021-01" db="EMBL/GenBank/DDBJ databases">
        <authorList>
            <person name="Corre E."/>
            <person name="Pelletier E."/>
            <person name="Niang G."/>
            <person name="Scheremetjew M."/>
            <person name="Finn R."/>
            <person name="Kale V."/>
            <person name="Holt S."/>
            <person name="Cochrane G."/>
            <person name="Meng A."/>
            <person name="Brown T."/>
            <person name="Cohen L."/>
        </authorList>
    </citation>
    <scope>NUCLEOTIDE SEQUENCE</scope>
    <source>
        <strain evidence="2">B650</strain>
    </source>
</reference>
<accession>A0A7S2K4R7</accession>
<dbReference type="AlphaFoldDB" id="A0A7S2K4R7"/>
<proteinExistence type="predicted"/>
<feature type="compositionally biased region" description="Basic and acidic residues" evidence="1">
    <location>
        <begin position="185"/>
        <end position="202"/>
    </location>
</feature>
<feature type="region of interest" description="Disordered" evidence="1">
    <location>
        <begin position="62"/>
        <end position="112"/>
    </location>
</feature>
<feature type="region of interest" description="Disordered" evidence="1">
    <location>
        <begin position="150"/>
        <end position="332"/>
    </location>
</feature>
<feature type="compositionally biased region" description="Low complexity" evidence="1">
    <location>
        <begin position="151"/>
        <end position="163"/>
    </location>
</feature>
<feature type="compositionally biased region" description="Polar residues" evidence="1">
    <location>
        <begin position="205"/>
        <end position="216"/>
    </location>
</feature>
<protein>
    <submittedName>
        <fullName evidence="2">Uncharacterized protein</fullName>
    </submittedName>
</protein>
<feature type="compositionally biased region" description="Low complexity" evidence="1">
    <location>
        <begin position="1"/>
        <end position="13"/>
    </location>
</feature>
<name>A0A7S2K4R7_9STRA</name>
<dbReference type="EMBL" id="HBGY01008620">
    <property type="protein sequence ID" value="CAD9566378.1"/>
    <property type="molecule type" value="Transcribed_RNA"/>
</dbReference>
<feature type="compositionally biased region" description="Low complexity" evidence="1">
    <location>
        <begin position="231"/>
        <end position="240"/>
    </location>
</feature>
<feature type="compositionally biased region" description="Basic residues" evidence="1">
    <location>
        <begin position="220"/>
        <end position="230"/>
    </location>
</feature>
<evidence type="ECO:0000256" key="1">
    <source>
        <dbReference type="SAM" id="MobiDB-lite"/>
    </source>
</evidence>
<feature type="region of interest" description="Disordered" evidence="1">
    <location>
        <begin position="1"/>
        <end position="36"/>
    </location>
</feature>
<evidence type="ECO:0000313" key="2">
    <source>
        <dbReference type="EMBL" id="CAD9566378.1"/>
    </source>
</evidence>
<feature type="compositionally biased region" description="Low complexity" evidence="1">
    <location>
        <begin position="272"/>
        <end position="282"/>
    </location>
</feature>
<gene>
    <name evidence="2" type="ORF">LDAN0321_LOCUS5433</name>
</gene>
<feature type="compositionally biased region" description="Low complexity" evidence="1">
    <location>
        <begin position="85"/>
        <end position="104"/>
    </location>
</feature>
<organism evidence="2">
    <name type="scientific">Leptocylindrus danicus</name>
    <dbReference type="NCBI Taxonomy" id="163516"/>
    <lineage>
        <taxon>Eukaryota</taxon>
        <taxon>Sar</taxon>
        <taxon>Stramenopiles</taxon>
        <taxon>Ochrophyta</taxon>
        <taxon>Bacillariophyta</taxon>
        <taxon>Coscinodiscophyceae</taxon>
        <taxon>Chaetocerotophycidae</taxon>
        <taxon>Leptocylindrales</taxon>
        <taxon>Leptocylindraceae</taxon>
        <taxon>Leptocylindrus</taxon>
    </lineage>
</organism>
<sequence>MTTSTATKTSTSTRAKQQHSNTTTTGTGKSRKKKDDLAIRYGAHVVRMQLLADQMNTTSTSADPLATAAMPGKESTSNHHHRHNNNSSSRRSSKSTSTSSERSSGNYQDRLHITPQQTLVKLKALDDLHELERQRDMLQLRKLQSLEGRIGSNLSGSTASSGKSSRRSDSRSRQRRSSSAGKSFNVRDRDVVKIDLQPHDADDYNATTQRSTFTNEQCRKQQKQKQKQQRRPSQSHSSSSDGTRSYAVSFGEAQERVVDQQQHPKVTGNKASSPTVSSCNSSPLHGGGRGLGRGESNNHEQARSPPDSPVREDVTSHRNAVSAVHTPPDSPDYQAIHELRRARLAVDKAVEIVNKEEDMWRSQHIEVKLPAHAKMTTTRGGEKGDEAWKQSEAYLHAKHAGILWQTMVGEHVRFPSQWFGGARAPRMAGEDVEFSKWKYISRSRVRNSSLNSLVRRRTGGRILLHIVVRDLVTMREKEDIVLGCFHPHAKGIVSKEEYKRHSSEDYDTDVREVWMAVRMRSIRKTVSKKATSRFEPSLVDPLLTNDEPVDKIAKRSPLNDERLSNENIKAIFGAEPPLETVFVLENELTKVIHPSTASYLAQRPPTVMLLQKYLFK</sequence>